<proteinExistence type="predicted"/>
<dbReference type="PANTHER" id="PTHR35176:SF1">
    <property type="entry name" value="F420H(2)-DEPENDENT BILIVERDIN REDUCTASE"/>
    <property type="match status" value="1"/>
</dbReference>
<dbReference type="GO" id="GO:0070967">
    <property type="term" value="F:coenzyme F420 binding"/>
    <property type="evidence" value="ECO:0007669"/>
    <property type="project" value="TreeGrafter"/>
</dbReference>
<evidence type="ECO:0000256" key="1">
    <source>
        <dbReference type="ARBA" id="ARBA00023002"/>
    </source>
</evidence>
<dbReference type="Gene3D" id="2.30.110.10">
    <property type="entry name" value="Electron Transport, Fmn-binding Protein, Chain A"/>
    <property type="match status" value="1"/>
</dbReference>
<evidence type="ECO:0000259" key="2">
    <source>
        <dbReference type="Pfam" id="PF01243"/>
    </source>
</evidence>
<gene>
    <name evidence="3" type="ORF">SAMN04488570_0055</name>
</gene>
<dbReference type="AlphaFoldDB" id="A0A1H1L5Q9"/>
<protein>
    <submittedName>
        <fullName evidence="3">PPOX class probable F420-dependent enzyme</fullName>
    </submittedName>
</protein>
<dbReference type="GO" id="GO:0005829">
    <property type="term" value="C:cytosol"/>
    <property type="evidence" value="ECO:0007669"/>
    <property type="project" value="TreeGrafter"/>
</dbReference>
<dbReference type="SUPFAM" id="SSF50475">
    <property type="entry name" value="FMN-binding split barrel"/>
    <property type="match status" value="1"/>
</dbReference>
<dbReference type="Proteomes" id="UP000198859">
    <property type="component" value="Chromosome I"/>
</dbReference>
<dbReference type="RefSeq" id="WP_091724994.1">
    <property type="nucleotide sequence ID" value="NZ_LT629757.1"/>
</dbReference>
<dbReference type="OrthoDB" id="4551790at2"/>
<dbReference type="GO" id="GO:0016627">
    <property type="term" value="F:oxidoreductase activity, acting on the CH-CH group of donors"/>
    <property type="evidence" value="ECO:0007669"/>
    <property type="project" value="TreeGrafter"/>
</dbReference>
<keyword evidence="4" id="KW-1185">Reference proteome</keyword>
<organism evidence="3 4">
    <name type="scientific">Nocardioides scoriae</name>
    <dbReference type="NCBI Taxonomy" id="642780"/>
    <lineage>
        <taxon>Bacteria</taxon>
        <taxon>Bacillati</taxon>
        <taxon>Actinomycetota</taxon>
        <taxon>Actinomycetes</taxon>
        <taxon>Propionibacteriales</taxon>
        <taxon>Nocardioidaceae</taxon>
        <taxon>Nocardioides</taxon>
    </lineage>
</organism>
<dbReference type="InterPro" id="IPR052019">
    <property type="entry name" value="F420H2_bilvrd_red/Heme_oxyg"/>
</dbReference>
<accession>A0A1H1L5Q9</accession>
<evidence type="ECO:0000313" key="3">
    <source>
        <dbReference type="EMBL" id="SDR69816.1"/>
    </source>
</evidence>
<evidence type="ECO:0000313" key="4">
    <source>
        <dbReference type="Proteomes" id="UP000198859"/>
    </source>
</evidence>
<dbReference type="InterPro" id="IPR019920">
    <property type="entry name" value="F420-binding_dom_put"/>
</dbReference>
<dbReference type="PANTHER" id="PTHR35176">
    <property type="entry name" value="HEME OXYGENASE HI_0854-RELATED"/>
    <property type="match status" value="1"/>
</dbReference>
<dbReference type="STRING" id="642780.SAMN04488570_0055"/>
<feature type="domain" description="Pyridoxamine 5'-phosphate oxidase N-terminal" evidence="2">
    <location>
        <begin position="11"/>
        <end position="130"/>
    </location>
</feature>
<sequence length="134" mass="14629">MPRTYALVGDHLEFWRERHLCTVTTLRRDGSPHVVPMGIAVDPSSDGAGGFAWGITSATSQKVANLRAGGDPRVAVCQVDRGRWSTVEGVAEVLDDPDAVAEACRRYAERYRQPRENPTRVALRIAITSVIGNV</sequence>
<dbReference type="InterPro" id="IPR012349">
    <property type="entry name" value="Split_barrel_FMN-bd"/>
</dbReference>
<keyword evidence="1" id="KW-0560">Oxidoreductase</keyword>
<dbReference type="EMBL" id="LT629757">
    <property type="protein sequence ID" value="SDR69816.1"/>
    <property type="molecule type" value="Genomic_DNA"/>
</dbReference>
<dbReference type="NCBIfam" id="TIGR03618">
    <property type="entry name" value="Rv1155_F420"/>
    <property type="match status" value="1"/>
</dbReference>
<reference evidence="4" key="1">
    <citation type="submission" date="2016-10" db="EMBL/GenBank/DDBJ databases">
        <authorList>
            <person name="Varghese N."/>
            <person name="Submissions S."/>
        </authorList>
    </citation>
    <scope>NUCLEOTIDE SEQUENCE [LARGE SCALE GENOMIC DNA]</scope>
    <source>
        <strain evidence="4">DSM 22127</strain>
    </source>
</reference>
<dbReference type="Pfam" id="PF01243">
    <property type="entry name" value="PNPOx_N"/>
    <property type="match status" value="1"/>
</dbReference>
<dbReference type="InterPro" id="IPR011576">
    <property type="entry name" value="Pyridox_Oxase_N"/>
</dbReference>
<name>A0A1H1L5Q9_9ACTN</name>